<dbReference type="CDD" id="cd12797">
    <property type="entry name" value="M23_peptidase"/>
    <property type="match status" value="1"/>
</dbReference>
<evidence type="ECO:0000313" key="3">
    <source>
        <dbReference type="Proteomes" id="UP001596364"/>
    </source>
</evidence>
<dbReference type="Gene3D" id="2.70.70.10">
    <property type="entry name" value="Glucose Permease (Domain IIA)"/>
    <property type="match status" value="1"/>
</dbReference>
<dbReference type="Proteomes" id="UP001596364">
    <property type="component" value="Unassembled WGS sequence"/>
</dbReference>
<dbReference type="InterPro" id="IPR050570">
    <property type="entry name" value="Cell_wall_metabolism_enzyme"/>
</dbReference>
<comment type="caution">
    <text evidence="2">The sequence shown here is derived from an EMBL/GenBank/DDBJ whole genome shotgun (WGS) entry which is preliminary data.</text>
</comment>
<dbReference type="PANTHER" id="PTHR21666">
    <property type="entry name" value="PEPTIDASE-RELATED"/>
    <property type="match status" value="1"/>
</dbReference>
<protein>
    <submittedName>
        <fullName evidence="2">M23 family metallopeptidase</fullName>
        <ecNumber evidence="2">3.4.24.-</ecNumber>
    </submittedName>
</protein>
<dbReference type="RefSeq" id="WP_165490775.1">
    <property type="nucleotide sequence ID" value="NZ_JBHSUS010000001.1"/>
</dbReference>
<name>A0ABW1XHX6_9ALTE</name>
<gene>
    <name evidence="2" type="ORF">ACFP85_02245</name>
</gene>
<dbReference type="PANTHER" id="PTHR21666:SF291">
    <property type="entry name" value="STAGE II SPORULATION PROTEIN Q"/>
    <property type="match status" value="1"/>
</dbReference>
<sequence>MRINLRPYQLLLVTAALVSSGYYVGKNRSEQQSADIARVTLTQQSLQDQQAQVEALREDAQEKLTGMIIKLGDMQAQIRRLDALGEKLAERANLPVEEFGFGAEPAVGGPTTELASYLVESSDDVIIGMNELLADLENKSMQLNALESILMSHHVDEQSYLAGRPVTAGWLSSYYGIRKDPFSGQPAMHNGLDFAGTEGDPVVATGAGLVTWSGERYGYGNLIEIDHGDGLVTRYGHNKEIKVALGDVVTKGQHIGIMGSTGRSTGAHVHYEVLRNGIQQDPLPYVSRN</sequence>
<dbReference type="EC" id="3.4.24.-" evidence="2"/>
<dbReference type="InterPro" id="IPR011055">
    <property type="entry name" value="Dup_hybrid_motif"/>
</dbReference>
<dbReference type="SUPFAM" id="SSF51261">
    <property type="entry name" value="Duplicated hybrid motif"/>
    <property type="match status" value="1"/>
</dbReference>
<evidence type="ECO:0000259" key="1">
    <source>
        <dbReference type="Pfam" id="PF01551"/>
    </source>
</evidence>
<dbReference type="EMBL" id="JBHSUS010000001">
    <property type="protein sequence ID" value="MFC6438972.1"/>
    <property type="molecule type" value="Genomic_DNA"/>
</dbReference>
<accession>A0ABW1XHX6</accession>
<evidence type="ECO:0000313" key="2">
    <source>
        <dbReference type="EMBL" id="MFC6438972.1"/>
    </source>
</evidence>
<dbReference type="InterPro" id="IPR016047">
    <property type="entry name" value="M23ase_b-sheet_dom"/>
</dbReference>
<organism evidence="2 3">
    <name type="scientific">Pseudobowmanella zhangzhouensis</name>
    <dbReference type="NCBI Taxonomy" id="1537679"/>
    <lineage>
        <taxon>Bacteria</taxon>
        <taxon>Pseudomonadati</taxon>
        <taxon>Pseudomonadota</taxon>
        <taxon>Gammaproteobacteria</taxon>
        <taxon>Alteromonadales</taxon>
        <taxon>Alteromonadaceae</taxon>
    </lineage>
</organism>
<reference evidence="3" key="1">
    <citation type="journal article" date="2019" name="Int. J. Syst. Evol. Microbiol.">
        <title>The Global Catalogue of Microorganisms (GCM) 10K type strain sequencing project: providing services to taxonomists for standard genome sequencing and annotation.</title>
        <authorList>
            <consortium name="The Broad Institute Genomics Platform"/>
            <consortium name="The Broad Institute Genome Sequencing Center for Infectious Disease"/>
            <person name="Wu L."/>
            <person name="Ma J."/>
        </authorList>
    </citation>
    <scope>NUCLEOTIDE SEQUENCE [LARGE SCALE GENOMIC DNA]</scope>
    <source>
        <strain evidence="3">CGMCC 1.16031</strain>
    </source>
</reference>
<feature type="domain" description="M23ase beta-sheet core" evidence="1">
    <location>
        <begin position="188"/>
        <end position="282"/>
    </location>
</feature>
<proteinExistence type="predicted"/>
<dbReference type="GO" id="GO:0016787">
    <property type="term" value="F:hydrolase activity"/>
    <property type="evidence" value="ECO:0007669"/>
    <property type="project" value="UniProtKB-KW"/>
</dbReference>
<dbReference type="Pfam" id="PF01551">
    <property type="entry name" value="Peptidase_M23"/>
    <property type="match status" value="1"/>
</dbReference>
<keyword evidence="3" id="KW-1185">Reference proteome</keyword>
<keyword evidence="2" id="KW-0378">Hydrolase</keyword>